<dbReference type="Proteomes" id="UP001480955">
    <property type="component" value="Unassembled WGS sequence"/>
</dbReference>
<evidence type="ECO:0000313" key="2">
    <source>
        <dbReference type="Proteomes" id="UP001480955"/>
    </source>
</evidence>
<gene>
    <name evidence="1" type="ORF">ABS772_15665</name>
</gene>
<evidence type="ECO:0000313" key="1">
    <source>
        <dbReference type="EMBL" id="MER2251355.1"/>
    </source>
</evidence>
<organism evidence="1 2">
    <name type="scientific">Methylorubrum podarium</name>
    <dbReference type="NCBI Taxonomy" id="200476"/>
    <lineage>
        <taxon>Bacteria</taxon>
        <taxon>Pseudomonadati</taxon>
        <taxon>Pseudomonadota</taxon>
        <taxon>Alphaproteobacteria</taxon>
        <taxon>Hyphomicrobiales</taxon>
        <taxon>Methylobacteriaceae</taxon>
        <taxon>Methylorubrum</taxon>
    </lineage>
</organism>
<reference evidence="1 2" key="1">
    <citation type="submission" date="2024-06" db="EMBL/GenBank/DDBJ databases">
        <authorList>
            <person name="Campbell A.G."/>
        </authorList>
    </citation>
    <scope>NUCLEOTIDE SEQUENCE [LARGE SCALE GENOMIC DNA]</scope>
    <source>
        <strain evidence="1 2">EM12</strain>
    </source>
</reference>
<comment type="caution">
    <text evidence="1">The sequence shown here is derived from an EMBL/GenBank/DDBJ whole genome shotgun (WGS) entry which is preliminary data.</text>
</comment>
<name>A0ABV1QPL6_9HYPH</name>
<accession>A0ABV1QPL6</accession>
<dbReference type="EMBL" id="JBELQE010000084">
    <property type="protein sequence ID" value="MER2251355.1"/>
    <property type="molecule type" value="Genomic_DNA"/>
</dbReference>
<protein>
    <submittedName>
        <fullName evidence="1">Resolvase</fullName>
    </submittedName>
</protein>
<proteinExistence type="predicted"/>
<dbReference type="InterPro" id="IPR036162">
    <property type="entry name" value="Resolvase-like_N_sf"/>
</dbReference>
<dbReference type="SUPFAM" id="SSF53041">
    <property type="entry name" value="Resolvase-like"/>
    <property type="match status" value="1"/>
</dbReference>
<dbReference type="RefSeq" id="WP_350395766.1">
    <property type="nucleotide sequence ID" value="NZ_JBELQE010000084.1"/>
</dbReference>
<keyword evidence="2" id="KW-1185">Reference proteome</keyword>
<sequence>MPSTVFISYLHAGLPGPGRSGDALAIQRAAVDRHVRGHGRLAAEVVETGQDRPGSRWSRLQDALSLCRRGGATLLMADFGAFSGNSAFLRHLSDELRRLDLRFAAADRPDASEVTLGIMAALAEAEDRWGVPCTPEAMARRREFYTRFTAEWRARPASGRAGMAAFGHERSRLPAEGPVRNGSAQRSRERAEDVAPILSEIRAAGTLTLEQVANALNALGVPSARGKRWYPTQVTRVEKCLAAGCDAVRLERRSFEQPLHV</sequence>